<comment type="caution">
    <text evidence="1">The sequence shown here is derived from an EMBL/GenBank/DDBJ whole genome shotgun (WGS) entry which is preliminary data.</text>
</comment>
<reference evidence="1 2" key="1">
    <citation type="journal article" date="2016" name="Nat. Commun.">
        <title>Thousands of microbial genomes shed light on interconnected biogeochemical processes in an aquifer system.</title>
        <authorList>
            <person name="Anantharaman K."/>
            <person name="Brown C.T."/>
            <person name="Hug L.A."/>
            <person name="Sharon I."/>
            <person name="Castelle C.J."/>
            <person name="Probst A.J."/>
            <person name="Thomas B.C."/>
            <person name="Singh A."/>
            <person name="Wilkins M.J."/>
            <person name="Karaoz U."/>
            <person name="Brodie E.L."/>
            <person name="Williams K.H."/>
            <person name="Hubbard S.S."/>
            <person name="Banfield J.F."/>
        </authorList>
    </citation>
    <scope>NUCLEOTIDE SEQUENCE [LARGE SCALE GENOMIC DNA]</scope>
</reference>
<proteinExistence type="predicted"/>
<name>A0A1F6FP18_9BACT</name>
<evidence type="ECO:0000313" key="1">
    <source>
        <dbReference type="EMBL" id="OGG87592.1"/>
    </source>
</evidence>
<dbReference type="STRING" id="1798561.A3B87_00550"/>
<dbReference type="Proteomes" id="UP000179136">
    <property type="component" value="Unassembled WGS sequence"/>
</dbReference>
<dbReference type="InterPro" id="IPR019270">
    <property type="entry name" value="DUF2283"/>
</dbReference>
<dbReference type="AlphaFoldDB" id="A0A1F6FP18"/>
<dbReference type="EMBL" id="MFMW01000005">
    <property type="protein sequence ID" value="OGG87592.1"/>
    <property type="molecule type" value="Genomic_DNA"/>
</dbReference>
<accession>A0A1F6FP18</accession>
<dbReference type="Pfam" id="PF10049">
    <property type="entry name" value="DUF2283"/>
    <property type="match status" value="1"/>
</dbReference>
<gene>
    <name evidence="1" type="ORF">A3B87_00550</name>
</gene>
<protein>
    <recommendedName>
        <fullName evidence="3">DUF2283 domain-containing protein</fullName>
    </recommendedName>
</protein>
<evidence type="ECO:0008006" key="3">
    <source>
        <dbReference type="Google" id="ProtNLM"/>
    </source>
</evidence>
<evidence type="ECO:0000313" key="2">
    <source>
        <dbReference type="Proteomes" id="UP000179136"/>
    </source>
</evidence>
<sequence>MKLFYDHIADSLSITFKEGEVEETREIAPEVNLDVDKNGVPLYLEIIGAAEKLGKEKLGELLIQNWNYDLQKAPVQRATA</sequence>
<organism evidence="1 2">
    <name type="scientific">Candidatus Kuenenbacteria bacterium RIFCSPHIGHO2_02_FULL_39_13</name>
    <dbReference type="NCBI Taxonomy" id="1798561"/>
    <lineage>
        <taxon>Bacteria</taxon>
        <taxon>Candidatus Kueneniibacteriota</taxon>
    </lineage>
</organism>